<proteinExistence type="predicted"/>
<evidence type="ECO:0000313" key="3">
    <source>
        <dbReference type="Proteomes" id="UP000009168"/>
    </source>
</evidence>
<dbReference type="STRING" id="312017.Q22WH0"/>
<dbReference type="EMBL" id="GG662820">
    <property type="protein sequence ID" value="EAR89447.2"/>
    <property type="molecule type" value="Genomic_DNA"/>
</dbReference>
<gene>
    <name evidence="2" type="ORF">TTHERM_00156650</name>
</gene>
<dbReference type="GeneID" id="7838449"/>
<name>Q22WH0_TETTS</name>
<organism evidence="2 3">
    <name type="scientific">Tetrahymena thermophila (strain SB210)</name>
    <dbReference type="NCBI Taxonomy" id="312017"/>
    <lineage>
        <taxon>Eukaryota</taxon>
        <taxon>Sar</taxon>
        <taxon>Alveolata</taxon>
        <taxon>Ciliophora</taxon>
        <taxon>Intramacronucleata</taxon>
        <taxon>Oligohymenophorea</taxon>
        <taxon>Hymenostomatida</taxon>
        <taxon>Tetrahymenina</taxon>
        <taxon>Tetrahymenidae</taxon>
        <taxon>Tetrahymena</taxon>
    </lineage>
</organism>
<dbReference type="RefSeq" id="XP_001009692.2">
    <property type="nucleotide sequence ID" value="XM_001009692.2"/>
</dbReference>
<feature type="coiled-coil region" evidence="1">
    <location>
        <begin position="250"/>
        <end position="471"/>
    </location>
</feature>
<evidence type="ECO:0000256" key="1">
    <source>
        <dbReference type="SAM" id="Coils"/>
    </source>
</evidence>
<protein>
    <submittedName>
        <fullName evidence="2">IQ calmodulin-binding motif protein</fullName>
    </submittedName>
</protein>
<evidence type="ECO:0000313" key="2">
    <source>
        <dbReference type="EMBL" id="EAR89447.2"/>
    </source>
</evidence>
<dbReference type="HOGENOM" id="CLU_515375_0_0_1"/>
<dbReference type="KEGG" id="tet:TTHERM_00156650"/>
<dbReference type="AlphaFoldDB" id="Q22WH0"/>
<accession>Q22WH0</accession>
<reference evidence="3" key="1">
    <citation type="journal article" date="2006" name="PLoS Biol.">
        <title>Macronuclear genome sequence of the ciliate Tetrahymena thermophila, a model eukaryote.</title>
        <authorList>
            <person name="Eisen J.A."/>
            <person name="Coyne R.S."/>
            <person name="Wu M."/>
            <person name="Wu D."/>
            <person name="Thiagarajan M."/>
            <person name="Wortman J.R."/>
            <person name="Badger J.H."/>
            <person name="Ren Q."/>
            <person name="Amedeo P."/>
            <person name="Jones K.M."/>
            <person name="Tallon L.J."/>
            <person name="Delcher A.L."/>
            <person name="Salzberg S.L."/>
            <person name="Silva J.C."/>
            <person name="Haas B.J."/>
            <person name="Majoros W.H."/>
            <person name="Farzad M."/>
            <person name="Carlton J.M."/>
            <person name="Smith R.K. Jr."/>
            <person name="Garg J."/>
            <person name="Pearlman R.E."/>
            <person name="Karrer K.M."/>
            <person name="Sun L."/>
            <person name="Manning G."/>
            <person name="Elde N.C."/>
            <person name="Turkewitz A.P."/>
            <person name="Asai D.J."/>
            <person name="Wilkes D.E."/>
            <person name="Wang Y."/>
            <person name="Cai H."/>
            <person name="Collins K."/>
            <person name="Stewart B.A."/>
            <person name="Lee S.R."/>
            <person name="Wilamowska K."/>
            <person name="Weinberg Z."/>
            <person name="Ruzzo W.L."/>
            <person name="Wloga D."/>
            <person name="Gaertig J."/>
            <person name="Frankel J."/>
            <person name="Tsao C.-C."/>
            <person name="Gorovsky M.A."/>
            <person name="Keeling P.J."/>
            <person name="Waller R.F."/>
            <person name="Patron N.J."/>
            <person name="Cherry J.M."/>
            <person name="Stover N.A."/>
            <person name="Krieger C.J."/>
            <person name="del Toro C."/>
            <person name="Ryder H.F."/>
            <person name="Williamson S.C."/>
            <person name="Barbeau R.A."/>
            <person name="Hamilton E.P."/>
            <person name="Orias E."/>
        </authorList>
    </citation>
    <scope>NUCLEOTIDE SEQUENCE [LARGE SCALE GENOMIC DNA]</scope>
    <source>
        <strain evidence="3">SB210</strain>
    </source>
</reference>
<keyword evidence="1" id="KW-0175">Coiled coil</keyword>
<dbReference type="InParanoid" id="Q22WH0"/>
<keyword evidence="3" id="KW-1185">Reference proteome</keyword>
<dbReference type="Proteomes" id="UP000009168">
    <property type="component" value="Unassembled WGS sequence"/>
</dbReference>
<sequence>MIIQRISSQSSIHSQYSENVSAFSYSSNNSLQNTINQKLMDTKHNIDQLQKKYLADSNKQSLFKQKEDQVKMMKYQDRCAKIIQRYFRKYKSQKSIHKLETQSVDDQKYLQRISYQNNISDSKLQDDIKSLKMELFKNLNQLKGLKQNDRTNAQVVSHSAQPQYQSEHQRKAQIIQQFWRKKKQSLQNKKQFKEINMKKMEDLKIKYNQILEESLLQQKLQFKQVLNSYLLFIEKLMQDKKQIGEECKKYHELQQKLVSENSKLEKTKEELNKKIGDLYVEQSLTEKENKQLKNKIEELETQLRNLNEKNTSKQEQNMKELMVVKKQLEEEKCSLLKEKDQIMKEQQQLQKLISTYQGLRRRDKSRENSVDKQSSDSLEVQIQYLKSKVQTAELEKLQTEVKMQQILQQNERFIEEKQILLQEQHNFLQKEHKILEVININKQMRQRYKQLKEENEHLKSIIDQNQFLNKNSYNNNFSNISYRKQSNQDENMYSIIDNDLIEKYSKYSRNSSPQQSYNYNTNTILSDVKNNLAQVIKEERIKTLEAMKILKNNMSGQVSRENSPLKRK</sequence>